<evidence type="ECO:0000313" key="10">
    <source>
        <dbReference type="EnsemblMetazoa" id="XP_001122118"/>
    </source>
</evidence>
<dbReference type="Proteomes" id="UP000005203">
    <property type="component" value="Linkage group LG2"/>
</dbReference>
<dbReference type="RefSeq" id="XP_001122118.2">
    <property type="nucleotide sequence ID" value="XM_001122118.5"/>
</dbReference>
<keyword evidence="4 6" id="KW-0339">Growth factor</keyword>
<proteinExistence type="inferred from homology"/>
<evidence type="ECO:0000256" key="4">
    <source>
        <dbReference type="ARBA" id="ARBA00023030"/>
    </source>
</evidence>
<keyword evidence="8" id="KW-0812">Transmembrane</keyword>
<sequence length="578" mass="67122">MKGKLATRGRLVTRDNEGQEEGEKRRKKAKASVRPLERDSGRARVAPLPIRGTTIPRIGRTEAAVSIEQQIRGVEDRPRIASIETAPVDNRRHHRRHRYHHRRHRHHHRHHHHRNNHHHHRHRHRHRIFERDYRRRIVEQGLKWRNEEEEKNWRGDRCRIKIDGSSISRLFGIATLVAVAVALFVPIASPVPLSGTGPRHEDDLHRFTGLEDVYEDVFREEDRATTSRSSDVLDETELDIIRRSIARGLGLERIPDPSKANVSQAEYERAHREYLMRVQPSFSNDEATTYGSEKKLHVFPATAYPGNVSTEASEREKPYRHCLFFPVEKDLDRATVDHATLRLLLHGPTTDQYFSQPFELDVLLYLGVSSFPRRSIRLIDRTRIRSEDWRNSKWLELDATLAVSSWIEAPVSNLGLELEFLLDGKTVTRTFSSPVLNVFTATPFASTTALRRKRSSPEQVMSLHRGRRTKCKGEGKKCCRHELTVMFKDLKGFEFIVYPKTFDAGYCKGRCPPRYNPAHHHALLQSLLWKEDRKKVPKPCCAPSKLDQLMIVYFDENNSTRLKVSDWKNIQVLECACS</sequence>
<comment type="subcellular location">
    <subcellularLocation>
        <location evidence="1">Secreted</location>
    </subcellularLocation>
</comment>
<protein>
    <submittedName>
        <fullName evidence="12">Bone morphogenetic protein 2-B</fullName>
    </submittedName>
</protein>
<dbReference type="FunFam" id="2.10.90.10:FF:000058">
    <property type="entry name" value="Maverick"/>
    <property type="match status" value="1"/>
</dbReference>
<accession>A0A8B6XD63</accession>
<dbReference type="KEGG" id="ame:726375"/>
<feature type="domain" description="TGF-beta family profile" evidence="9">
    <location>
        <begin position="451"/>
        <end position="578"/>
    </location>
</feature>
<reference evidence="10" key="1">
    <citation type="submission" date="2021-01" db="UniProtKB">
        <authorList>
            <consortium name="EnsemblMetazoa"/>
        </authorList>
    </citation>
    <scope>IDENTIFICATION</scope>
    <source>
        <strain evidence="10">DH4</strain>
    </source>
</reference>
<dbReference type="InterPro" id="IPR029034">
    <property type="entry name" value="Cystine-knot_cytokine"/>
</dbReference>
<dbReference type="Gene3D" id="2.60.120.970">
    <property type="match status" value="1"/>
</dbReference>
<evidence type="ECO:0000256" key="1">
    <source>
        <dbReference type="ARBA" id="ARBA00004613"/>
    </source>
</evidence>
<dbReference type="InterPro" id="IPR001839">
    <property type="entry name" value="TGF-b_C"/>
</dbReference>
<dbReference type="AlphaFoldDB" id="A0A7M7G2X4"/>
<dbReference type="CDD" id="cd13755">
    <property type="entry name" value="TGF_beta_maverick"/>
    <property type="match status" value="1"/>
</dbReference>
<dbReference type="Pfam" id="PF00019">
    <property type="entry name" value="TGF_beta"/>
    <property type="match status" value="1"/>
</dbReference>
<evidence type="ECO:0000313" key="12">
    <source>
        <dbReference type="RefSeq" id="XP_001122118.2"/>
    </source>
</evidence>
<feature type="compositionally biased region" description="Basic and acidic residues" evidence="7">
    <location>
        <begin position="12"/>
        <end position="24"/>
    </location>
</feature>
<evidence type="ECO:0000313" key="11">
    <source>
        <dbReference type="Proteomes" id="UP000005203"/>
    </source>
</evidence>
<comment type="similarity">
    <text evidence="2 6">Belongs to the TGF-beta family.</text>
</comment>
<evidence type="ECO:0000259" key="9">
    <source>
        <dbReference type="PROSITE" id="PS51362"/>
    </source>
</evidence>
<dbReference type="PROSITE" id="PS00250">
    <property type="entry name" value="TGF_BETA_1"/>
    <property type="match status" value="1"/>
</dbReference>
<evidence type="ECO:0000256" key="2">
    <source>
        <dbReference type="ARBA" id="ARBA00006656"/>
    </source>
</evidence>
<dbReference type="InterPro" id="IPR017948">
    <property type="entry name" value="TGFb_CS"/>
</dbReference>
<dbReference type="OrthoDB" id="5949851at2759"/>
<evidence type="ECO:0000256" key="6">
    <source>
        <dbReference type="RuleBase" id="RU000354"/>
    </source>
</evidence>
<keyword evidence="3" id="KW-0964">Secreted</keyword>
<dbReference type="GO" id="GO:0005125">
    <property type="term" value="F:cytokine activity"/>
    <property type="evidence" value="ECO:0007669"/>
    <property type="project" value="TreeGrafter"/>
</dbReference>
<feature type="region of interest" description="Disordered" evidence="7">
    <location>
        <begin position="101"/>
        <end position="126"/>
    </location>
</feature>
<keyword evidence="8" id="KW-1133">Transmembrane helix</keyword>
<gene>
    <name evidence="10" type="primary">726375</name>
    <name evidence="12" type="synonym">LOC726375</name>
</gene>
<feature type="region of interest" description="Disordered" evidence="7">
    <location>
        <begin position="1"/>
        <end position="40"/>
    </location>
</feature>
<reference evidence="12" key="2">
    <citation type="submission" date="2025-04" db="UniProtKB">
        <authorList>
            <consortium name="RefSeq"/>
        </authorList>
    </citation>
    <scope>IDENTIFICATION</scope>
    <source>
        <strain evidence="12">DH4</strain>
        <tissue evidence="12">Whole body</tissue>
    </source>
</reference>
<dbReference type="GO" id="GO:0005615">
    <property type="term" value="C:extracellular space"/>
    <property type="evidence" value="ECO:0007669"/>
    <property type="project" value="TreeGrafter"/>
</dbReference>
<dbReference type="Gene3D" id="2.10.90.10">
    <property type="entry name" value="Cystine-knot cytokines"/>
    <property type="match status" value="1"/>
</dbReference>
<keyword evidence="11" id="KW-1185">Reference proteome</keyword>
<dbReference type="SUPFAM" id="SSF57501">
    <property type="entry name" value="Cystine-knot cytokines"/>
    <property type="match status" value="1"/>
</dbReference>
<dbReference type="EnsemblMetazoa" id="XM_001122118">
    <property type="protein sequence ID" value="XP_001122118"/>
    <property type="gene ID" value="LOC726375"/>
</dbReference>
<name>A0A7M7G2X4_APIME</name>
<accession>A0A7M7G2X4</accession>
<evidence type="ECO:0000256" key="7">
    <source>
        <dbReference type="SAM" id="MobiDB-lite"/>
    </source>
</evidence>
<dbReference type="Pfam" id="PF00688">
    <property type="entry name" value="TGFb_propeptide"/>
    <property type="match status" value="1"/>
</dbReference>
<evidence type="ECO:0000256" key="8">
    <source>
        <dbReference type="SAM" id="Phobius"/>
    </source>
</evidence>
<keyword evidence="8" id="KW-0472">Membrane</keyword>
<dbReference type="PANTHER" id="PTHR11848">
    <property type="entry name" value="TGF-BETA FAMILY"/>
    <property type="match status" value="1"/>
</dbReference>
<dbReference type="SMART" id="SM00204">
    <property type="entry name" value="TGFB"/>
    <property type="match status" value="1"/>
</dbReference>
<dbReference type="PANTHER" id="PTHR11848:SF119">
    <property type="entry name" value="TGF-BETA FAMILY PROFILE DOMAIN-CONTAINING PROTEIN"/>
    <property type="match status" value="1"/>
</dbReference>
<evidence type="ECO:0000256" key="5">
    <source>
        <dbReference type="ARBA" id="ARBA00023157"/>
    </source>
</evidence>
<feature type="transmembrane region" description="Helical" evidence="8">
    <location>
        <begin position="167"/>
        <end position="188"/>
    </location>
</feature>
<dbReference type="InterPro" id="IPR015615">
    <property type="entry name" value="TGF-beta-rel"/>
</dbReference>
<evidence type="ECO:0000256" key="3">
    <source>
        <dbReference type="ARBA" id="ARBA00022525"/>
    </source>
</evidence>
<dbReference type="PROSITE" id="PS51362">
    <property type="entry name" value="TGF_BETA_2"/>
    <property type="match status" value="1"/>
</dbReference>
<keyword evidence="5" id="KW-1015">Disulfide bond</keyword>
<dbReference type="OMA" id="AHREYLM"/>
<dbReference type="InterPro" id="IPR001111">
    <property type="entry name" value="TGF-b_propeptide"/>
</dbReference>
<organism evidence="10">
    <name type="scientific">Apis mellifera</name>
    <name type="common">Honeybee</name>
    <dbReference type="NCBI Taxonomy" id="7460"/>
    <lineage>
        <taxon>Eukaryota</taxon>
        <taxon>Metazoa</taxon>
        <taxon>Ecdysozoa</taxon>
        <taxon>Arthropoda</taxon>
        <taxon>Hexapoda</taxon>
        <taxon>Insecta</taxon>
        <taxon>Pterygota</taxon>
        <taxon>Neoptera</taxon>
        <taxon>Endopterygota</taxon>
        <taxon>Hymenoptera</taxon>
        <taxon>Apocrita</taxon>
        <taxon>Aculeata</taxon>
        <taxon>Apoidea</taxon>
        <taxon>Anthophila</taxon>
        <taxon>Apidae</taxon>
        <taxon>Apis</taxon>
    </lineage>
</organism>
<dbReference type="GO" id="GO:0008083">
    <property type="term" value="F:growth factor activity"/>
    <property type="evidence" value="ECO:0007669"/>
    <property type="project" value="UniProtKB-KW"/>
</dbReference>